<dbReference type="InterPro" id="IPR013573">
    <property type="entry name" value="Tscrpt_reg_YcdC_C"/>
</dbReference>
<dbReference type="EMBL" id="AYSL01000002">
    <property type="protein sequence ID" value="KTF08475.1"/>
    <property type="molecule type" value="Genomic_DNA"/>
</dbReference>
<dbReference type="Gene3D" id="1.10.357.10">
    <property type="entry name" value="Tetracycline Repressor, domain 2"/>
    <property type="match status" value="1"/>
</dbReference>
<dbReference type="InterPro" id="IPR001647">
    <property type="entry name" value="HTH_TetR"/>
</dbReference>
<dbReference type="InterPro" id="IPR009057">
    <property type="entry name" value="Homeodomain-like_sf"/>
</dbReference>
<dbReference type="Gene3D" id="1.10.10.60">
    <property type="entry name" value="Homeodomain-like"/>
    <property type="match status" value="1"/>
</dbReference>
<dbReference type="GO" id="GO:0003677">
    <property type="term" value="F:DNA binding"/>
    <property type="evidence" value="ECO:0007669"/>
    <property type="project" value="UniProtKB-KW"/>
</dbReference>
<proteinExistence type="predicted"/>
<reference evidence="3" key="1">
    <citation type="submission" date="2013-11" db="EMBL/GenBank/DDBJ databases">
        <title>Microbial diversity, functional groups and degradation webs in Northern and Southern Mediterranean and Red Sea marine crude oil polluted sites.</title>
        <authorList>
            <person name="Daffonchio D."/>
            <person name="Mapelli F."/>
            <person name="Ferrer M."/>
            <person name="Richter M."/>
            <person name="Cherif A."/>
            <person name="Malkawi H.I."/>
            <person name="Yakimov M.M."/>
            <person name="Abdel-Fattah Y.R."/>
            <person name="Blaghen M."/>
            <person name="Golyshin P.N."/>
            <person name="Kalogerakis N."/>
            <person name="Boon N."/>
            <person name="Magagnini M."/>
            <person name="Fava F."/>
        </authorList>
    </citation>
    <scope>NUCLEOTIDE SEQUENCE</scope>
</reference>
<gene>
    <name evidence="3" type="ORF">MGSAQ_000030</name>
</gene>
<dbReference type="PRINTS" id="PR00455">
    <property type="entry name" value="HTHTETR"/>
</dbReference>
<comment type="caution">
    <text evidence="3">The sequence shown here is derived from an EMBL/GenBank/DDBJ whole genome shotgun (WGS) entry which is preliminary data.</text>
</comment>
<evidence type="ECO:0000256" key="1">
    <source>
        <dbReference type="ARBA" id="ARBA00023125"/>
    </source>
</evidence>
<evidence type="ECO:0000259" key="2">
    <source>
        <dbReference type="PROSITE" id="PS50977"/>
    </source>
</evidence>
<dbReference type="PROSITE" id="PS50977">
    <property type="entry name" value="HTH_TETR_2"/>
    <property type="match status" value="1"/>
</dbReference>
<dbReference type="Pfam" id="PF08362">
    <property type="entry name" value="TetR_C_3"/>
    <property type="match status" value="1"/>
</dbReference>
<name>A0A1B6NYI1_9ZZZZ</name>
<dbReference type="PANTHER" id="PTHR30328">
    <property type="entry name" value="TRANSCRIPTIONAL REPRESSOR"/>
    <property type="match status" value="1"/>
</dbReference>
<accession>A0A1B6NYI1</accession>
<organism evidence="3">
    <name type="scientific">marine sediment metagenome</name>
    <dbReference type="NCBI Taxonomy" id="412755"/>
    <lineage>
        <taxon>unclassified sequences</taxon>
        <taxon>metagenomes</taxon>
        <taxon>ecological metagenomes</taxon>
    </lineage>
</organism>
<protein>
    <submittedName>
        <fullName evidence="3">HTH-type transcriptional regulator RutR</fullName>
    </submittedName>
</protein>
<keyword evidence="1" id="KW-0238">DNA-binding</keyword>
<dbReference type="Pfam" id="PF00440">
    <property type="entry name" value="TetR_N"/>
    <property type="match status" value="1"/>
</dbReference>
<dbReference type="PANTHER" id="PTHR30328:SF54">
    <property type="entry name" value="HTH-TYPE TRANSCRIPTIONAL REPRESSOR SCO4008"/>
    <property type="match status" value="1"/>
</dbReference>
<dbReference type="InterPro" id="IPR036271">
    <property type="entry name" value="Tet_transcr_reg_TetR-rel_C_sf"/>
</dbReference>
<dbReference type="SUPFAM" id="SSF48498">
    <property type="entry name" value="Tetracyclin repressor-like, C-terminal domain"/>
    <property type="match status" value="1"/>
</dbReference>
<evidence type="ECO:0000313" key="3">
    <source>
        <dbReference type="EMBL" id="KTF08475.1"/>
    </source>
</evidence>
<dbReference type="InterPro" id="IPR050109">
    <property type="entry name" value="HTH-type_TetR-like_transc_reg"/>
</dbReference>
<sequence>MTVKDSVLREEAETSSKVLKKKAHIIKAALIVFSQEGLNGARMERIAEEADISKSNIFYYFDSKEVLYIAALEAVLSEWLSPLSNINVNQDPRNALKTYIEEKYKISKKSPAASRLYALEIMQGAPHLMGVLKGPLRYLVREKVAVIDGWIADNKIKSVSAIHLIFHIWAVTQHYSDFSTQTEAICNHSLRNKKFANDALNTSIQLLVDSLII</sequence>
<dbReference type="SUPFAM" id="SSF46689">
    <property type="entry name" value="Homeodomain-like"/>
    <property type="match status" value="1"/>
</dbReference>
<feature type="domain" description="HTH tetR-type" evidence="2">
    <location>
        <begin position="19"/>
        <end position="79"/>
    </location>
</feature>
<dbReference type="AlphaFoldDB" id="A0A1B6NYI1"/>
<dbReference type="GO" id="GO:0045892">
    <property type="term" value="P:negative regulation of DNA-templated transcription"/>
    <property type="evidence" value="ECO:0007669"/>
    <property type="project" value="InterPro"/>
</dbReference>